<evidence type="ECO:0000313" key="2">
    <source>
        <dbReference type="Proteomes" id="UP000694392"/>
    </source>
</evidence>
<dbReference type="Ensembl" id="ENSSPUT00000008658.1">
    <property type="protein sequence ID" value="ENSSPUP00000008118.1"/>
    <property type="gene ID" value="ENSSPUG00000006291.1"/>
</dbReference>
<proteinExistence type="predicted"/>
<organism evidence="1 2">
    <name type="scientific">Sphenodon punctatus</name>
    <name type="common">Tuatara</name>
    <name type="synonym">Hatteria punctata</name>
    <dbReference type="NCBI Taxonomy" id="8508"/>
    <lineage>
        <taxon>Eukaryota</taxon>
        <taxon>Metazoa</taxon>
        <taxon>Chordata</taxon>
        <taxon>Craniata</taxon>
        <taxon>Vertebrata</taxon>
        <taxon>Euteleostomi</taxon>
        <taxon>Lepidosauria</taxon>
        <taxon>Sphenodontia</taxon>
        <taxon>Sphenodontidae</taxon>
        <taxon>Sphenodon</taxon>
    </lineage>
</organism>
<protein>
    <recommendedName>
        <fullName evidence="3">Interleukin 34</fullName>
    </recommendedName>
</protein>
<dbReference type="Gene3D" id="1.20.1250.80">
    <property type="entry name" value="Interleukin-34"/>
    <property type="match status" value="1"/>
</dbReference>
<dbReference type="Pfam" id="PF15036">
    <property type="entry name" value="IL34"/>
    <property type="match status" value="1"/>
</dbReference>
<sequence>MPSGSTWLLLAPGPARGQEGLLPFPKHYFPINYTLNVHYEEVLRPANISRLLSLRYLWYCVNVHVVLKIHAVLPEQHPSWAYMQQLTRLLDDLAIGDLVDQVYASDAASSRKPVRPKSLLDNCVRVMKMLYSGLCK</sequence>
<dbReference type="GO" id="GO:0045651">
    <property type="term" value="P:positive regulation of macrophage differentiation"/>
    <property type="evidence" value="ECO:0007669"/>
    <property type="project" value="TreeGrafter"/>
</dbReference>
<dbReference type="PANTHER" id="PTHR28606">
    <property type="entry name" value="INTERLEUKIN-34"/>
    <property type="match status" value="1"/>
</dbReference>
<dbReference type="GO" id="GO:0005615">
    <property type="term" value="C:extracellular space"/>
    <property type="evidence" value="ECO:0007669"/>
    <property type="project" value="InterPro"/>
</dbReference>
<dbReference type="GO" id="GO:0008284">
    <property type="term" value="P:positive regulation of cell population proliferation"/>
    <property type="evidence" value="ECO:0007669"/>
    <property type="project" value="InterPro"/>
</dbReference>
<dbReference type="GO" id="GO:0005157">
    <property type="term" value="F:macrophage colony-stimulating factor receptor binding"/>
    <property type="evidence" value="ECO:0007669"/>
    <property type="project" value="InterPro"/>
</dbReference>
<reference evidence="1" key="1">
    <citation type="submission" date="2025-08" db="UniProtKB">
        <authorList>
            <consortium name="Ensembl"/>
        </authorList>
    </citation>
    <scope>IDENTIFICATION</scope>
</reference>
<evidence type="ECO:0008006" key="3">
    <source>
        <dbReference type="Google" id="ProtNLM"/>
    </source>
</evidence>
<dbReference type="Proteomes" id="UP000694392">
    <property type="component" value="Unplaced"/>
</dbReference>
<accession>A0A8D0GP48</accession>
<reference evidence="1" key="2">
    <citation type="submission" date="2025-09" db="UniProtKB">
        <authorList>
            <consortium name="Ensembl"/>
        </authorList>
    </citation>
    <scope>IDENTIFICATION</scope>
</reference>
<dbReference type="GeneTree" id="ENSGT00940000168336"/>
<dbReference type="InterPro" id="IPR020415">
    <property type="entry name" value="IL-34"/>
</dbReference>
<keyword evidence="2" id="KW-1185">Reference proteome</keyword>
<dbReference type="PANTHER" id="PTHR28606:SF1">
    <property type="entry name" value="INTERLEUKIN-34"/>
    <property type="match status" value="1"/>
</dbReference>
<dbReference type="AlphaFoldDB" id="A0A8D0GP48"/>
<dbReference type="GO" id="GO:0045657">
    <property type="term" value="P:positive regulation of monocyte differentiation"/>
    <property type="evidence" value="ECO:0007669"/>
    <property type="project" value="TreeGrafter"/>
</dbReference>
<dbReference type="InterPro" id="IPR038328">
    <property type="entry name" value="IL-34_sf"/>
</dbReference>
<name>A0A8D0GP48_SPHPU</name>
<evidence type="ECO:0000313" key="1">
    <source>
        <dbReference type="Ensembl" id="ENSSPUP00000008118.1"/>
    </source>
</evidence>